<keyword evidence="1" id="KW-1133">Transmembrane helix</keyword>
<feature type="transmembrane region" description="Helical" evidence="1">
    <location>
        <begin position="57"/>
        <end position="73"/>
    </location>
</feature>
<dbReference type="AlphaFoldDB" id="A0A246FJ93"/>
<name>A0A246FJ93_9BACT</name>
<reference evidence="2 3" key="1">
    <citation type="submission" date="2017-06" db="EMBL/GenBank/DDBJ databases">
        <title>Hymenobacter amundsenii sp. nov. isolated from regoliths in Antarctica.</title>
        <authorList>
            <person name="Sedlacek I."/>
            <person name="Kralova S."/>
            <person name="Pantucek R."/>
            <person name="Svec P."/>
            <person name="Holochova P."/>
            <person name="Stankova E."/>
            <person name="Vrbovska V."/>
            <person name="Busse H.-J."/>
        </authorList>
    </citation>
    <scope>NUCLEOTIDE SEQUENCE [LARGE SCALE GENOMIC DNA]</scope>
    <source>
        <strain evidence="2 3">CCM 8682</strain>
    </source>
</reference>
<proteinExistence type="predicted"/>
<feature type="transmembrane region" description="Helical" evidence="1">
    <location>
        <begin position="33"/>
        <end position="50"/>
    </location>
</feature>
<organism evidence="2 3">
    <name type="scientific">Hymenobacter amundsenii</name>
    <dbReference type="NCBI Taxonomy" id="2006685"/>
    <lineage>
        <taxon>Bacteria</taxon>
        <taxon>Pseudomonadati</taxon>
        <taxon>Bacteroidota</taxon>
        <taxon>Cytophagia</taxon>
        <taxon>Cytophagales</taxon>
        <taxon>Hymenobacteraceae</taxon>
        <taxon>Hymenobacter</taxon>
    </lineage>
</organism>
<dbReference type="Proteomes" id="UP000197277">
    <property type="component" value="Unassembled WGS sequence"/>
</dbReference>
<keyword evidence="1" id="KW-0812">Transmembrane</keyword>
<evidence type="ECO:0000313" key="3">
    <source>
        <dbReference type="Proteomes" id="UP000197277"/>
    </source>
</evidence>
<protein>
    <submittedName>
        <fullName evidence="2">Uncharacterized protein</fullName>
    </submittedName>
</protein>
<evidence type="ECO:0000313" key="2">
    <source>
        <dbReference type="EMBL" id="OWP62620.1"/>
    </source>
</evidence>
<feature type="transmembrane region" description="Helical" evidence="1">
    <location>
        <begin position="93"/>
        <end position="114"/>
    </location>
</feature>
<sequence>MVPAAAAPASRRRRPSWFRSVAFEWVRAGRGPGLWLAWLGLLAAAGLTRAGSTGPALAILAWLLLTLETYGLAEPWSWLLPPLRSPSAWLRSRVGWGLLYFGLTVAPLAVLLALGPAGVGGTALVLGWCAVVLTMIILAKYAFYPHATLGRLTQAGAVGVGMSILGSNPAYLVLLLVCFLGLLLKSRNRLRQYRAE</sequence>
<keyword evidence="1" id="KW-0472">Membrane</keyword>
<dbReference type="EMBL" id="NIRR01000022">
    <property type="protein sequence ID" value="OWP62620.1"/>
    <property type="molecule type" value="Genomic_DNA"/>
</dbReference>
<feature type="transmembrane region" description="Helical" evidence="1">
    <location>
        <begin position="121"/>
        <end position="144"/>
    </location>
</feature>
<keyword evidence="3" id="KW-1185">Reference proteome</keyword>
<feature type="transmembrane region" description="Helical" evidence="1">
    <location>
        <begin position="164"/>
        <end position="184"/>
    </location>
</feature>
<accession>A0A246FJ93</accession>
<gene>
    <name evidence="2" type="ORF">CDA63_13340</name>
</gene>
<comment type="caution">
    <text evidence="2">The sequence shown here is derived from an EMBL/GenBank/DDBJ whole genome shotgun (WGS) entry which is preliminary data.</text>
</comment>
<evidence type="ECO:0000256" key="1">
    <source>
        <dbReference type="SAM" id="Phobius"/>
    </source>
</evidence>